<reference evidence="1" key="1">
    <citation type="journal article" date="2014" name="Front. Microbiol.">
        <title>High frequency of phylogenetically diverse reductive dehalogenase-homologous genes in deep subseafloor sedimentary metagenomes.</title>
        <authorList>
            <person name="Kawai M."/>
            <person name="Futagami T."/>
            <person name="Toyoda A."/>
            <person name="Takaki Y."/>
            <person name="Nishi S."/>
            <person name="Hori S."/>
            <person name="Arai W."/>
            <person name="Tsubouchi T."/>
            <person name="Morono Y."/>
            <person name="Uchiyama I."/>
            <person name="Ito T."/>
            <person name="Fujiyama A."/>
            <person name="Inagaki F."/>
            <person name="Takami H."/>
        </authorList>
    </citation>
    <scope>NUCLEOTIDE SEQUENCE</scope>
    <source>
        <strain evidence="1">Expedition CK06-06</strain>
    </source>
</reference>
<name>X1DD73_9ZZZZ</name>
<proteinExistence type="predicted"/>
<feature type="non-terminal residue" evidence="1">
    <location>
        <position position="1"/>
    </location>
</feature>
<evidence type="ECO:0000313" key="1">
    <source>
        <dbReference type="EMBL" id="GAH18751.1"/>
    </source>
</evidence>
<dbReference type="AlphaFoldDB" id="X1DD73"/>
<gene>
    <name evidence="1" type="ORF">S03H2_08527</name>
</gene>
<sequence length="149" mass="17264">TKIRQPTSETDVNDTVDAVGFDFIQIPAVECEYFIANKEGQLRAGESIEDCIVRISRFESKVISRKPLEYENLETLSMVMFDYDYNGEVFDLGEVYYAKDLKANGYEIRFDKGKVKQQMMIIYIDIFGNEKREIRTLADFGSRGVRQRA</sequence>
<accession>X1DD73</accession>
<organism evidence="1">
    <name type="scientific">marine sediment metagenome</name>
    <dbReference type="NCBI Taxonomy" id="412755"/>
    <lineage>
        <taxon>unclassified sequences</taxon>
        <taxon>metagenomes</taxon>
        <taxon>ecological metagenomes</taxon>
    </lineage>
</organism>
<protein>
    <submittedName>
        <fullName evidence="1">Uncharacterized protein</fullName>
    </submittedName>
</protein>
<comment type="caution">
    <text evidence="1">The sequence shown here is derived from an EMBL/GenBank/DDBJ whole genome shotgun (WGS) entry which is preliminary data.</text>
</comment>
<dbReference type="EMBL" id="BARU01004162">
    <property type="protein sequence ID" value="GAH18751.1"/>
    <property type="molecule type" value="Genomic_DNA"/>
</dbReference>